<organism evidence="1 2">
    <name type="scientific">Rhabditophanes sp. KR3021</name>
    <dbReference type="NCBI Taxonomy" id="114890"/>
    <lineage>
        <taxon>Eukaryota</taxon>
        <taxon>Metazoa</taxon>
        <taxon>Ecdysozoa</taxon>
        <taxon>Nematoda</taxon>
        <taxon>Chromadorea</taxon>
        <taxon>Rhabditida</taxon>
        <taxon>Tylenchina</taxon>
        <taxon>Panagrolaimomorpha</taxon>
        <taxon>Strongyloidoidea</taxon>
        <taxon>Alloionematidae</taxon>
        <taxon>Rhabditophanes</taxon>
    </lineage>
</organism>
<dbReference type="WBParaSite" id="RSKR_0000381400.1">
    <property type="protein sequence ID" value="RSKR_0000381400.1"/>
    <property type="gene ID" value="RSKR_0000381400"/>
</dbReference>
<name>A0AC35TSE7_9BILA</name>
<protein>
    <submittedName>
        <fullName evidence="2">t-SNARE coiled-coil homology domain-containing protein</fullName>
    </submittedName>
</protein>
<accession>A0AC35TSE7</accession>
<sequence length="249" mass="28053">MANPFDDDSDMKIKSFSRSNNRGQADDISEIEREIERTLQESLDSSQRARANLENSEQLGIKTAQNLLEQREKLERADHNLDKIHHTTTMTQRNLNSLKSVFGGFFKNKFKSKPQEPIAQIKTSQTSESLNNTMDKMSSSQGFGYANQTGPSLSEQSRNQIKGTRFEEMDREIDSNLDSMSDSLAKLKNLGRAIGQEVEDQNRLLDTIQMKADKNDALVRHQDAQMKGLLGYKGVQAPTDSAGLVPKKR</sequence>
<evidence type="ECO:0000313" key="1">
    <source>
        <dbReference type="Proteomes" id="UP000095286"/>
    </source>
</evidence>
<reference evidence="2" key="1">
    <citation type="submission" date="2016-11" db="UniProtKB">
        <authorList>
            <consortium name="WormBaseParasite"/>
        </authorList>
    </citation>
    <scope>IDENTIFICATION</scope>
    <source>
        <strain evidence="2">KR3021</strain>
    </source>
</reference>
<proteinExistence type="predicted"/>
<dbReference type="Proteomes" id="UP000095286">
    <property type="component" value="Unplaced"/>
</dbReference>
<evidence type="ECO:0000313" key="2">
    <source>
        <dbReference type="WBParaSite" id="RSKR_0000381400.1"/>
    </source>
</evidence>